<comment type="caution">
    <text evidence="2">The sequence shown here is derived from an EMBL/GenBank/DDBJ whole genome shotgun (WGS) entry which is preliminary data.</text>
</comment>
<gene>
    <name evidence="2" type="ORF">TRFO_25428</name>
</gene>
<dbReference type="Proteomes" id="UP000179807">
    <property type="component" value="Unassembled WGS sequence"/>
</dbReference>
<proteinExistence type="predicted"/>
<dbReference type="AlphaFoldDB" id="A0A1J4KA20"/>
<dbReference type="VEuPathDB" id="TrichDB:TRFO_25428"/>
<reference evidence="2" key="1">
    <citation type="submission" date="2016-10" db="EMBL/GenBank/DDBJ databases">
        <authorList>
            <person name="Benchimol M."/>
            <person name="Almeida L.G."/>
            <person name="Vasconcelos A.T."/>
            <person name="Perreira-Neves A."/>
            <person name="Rosa I.A."/>
            <person name="Tasca T."/>
            <person name="Bogo M.R."/>
            <person name="de Souza W."/>
        </authorList>
    </citation>
    <scope>NUCLEOTIDE SEQUENCE [LARGE SCALE GENOMIC DNA]</scope>
    <source>
        <strain evidence="2">K</strain>
    </source>
</reference>
<evidence type="ECO:0000313" key="3">
    <source>
        <dbReference type="Proteomes" id="UP000179807"/>
    </source>
</evidence>
<dbReference type="InterPro" id="IPR018838">
    <property type="entry name" value="ZGRF1-like_N"/>
</dbReference>
<dbReference type="Pfam" id="PF10382">
    <property type="entry name" value="ZGRF1-like_N"/>
    <property type="match status" value="1"/>
</dbReference>
<accession>A0A1J4KA20</accession>
<dbReference type="RefSeq" id="XP_068359676.1">
    <property type="nucleotide sequence ID" value="XM_068504347.1"/>
</dbReference>
<sequence length="198" mass="22913">MGRYACLYTQRISQRQKQFKDGFVVITQAGNGLYNILLYDEENIKIASLKTFDSPPLDGSNFQVSSYLLQIDSPEDRSPPSPPQVEFAHPLATSHNEDHVNSTKPTKIQNKCNNKLQRNKFEKSLPSKELINNTLSNLNKKVHIETNNVNSIKQISREYERNLRAEPREFDEIIEFFKVSKYEDPTGNFVQKNLKEYV</sequence>
<dbReference type="EMBL" id="MLAK01000723">
    <property type="protein sequence ID" value="OHT06540.1"/>
    <property type="molecule type" value="Genomic_DNA"/>
</dbReference>
<evidence type="ECO:0000259" key="1">
    <source>
        <dbReference type="Pfam" id="PF10382"/>
    </source>
</evidence>
<evidence type="ECO:0000313" key="2">
    <source>
        <dbReference type="EMBL" id="OHT06540.1"/>
    </source>
</evidence>
<keyword evidence="3" id="KW-1185">Reference proteome</keyword>
<name>A0A1J4KA20_9EUKA</name>
<dbReference type="GeneID" id="94839051"/>
<protein>
    <recommendedName>
        <fullName evidence="1">5'-3' DNA helicase ZGRF1-like N-terminal domain-containing protein</fullName>
    </recommendedName>
</protein>
<organism evidence="2 3">
    <name type="scientific">Tritrichomonas foetus</name>
    <dbReference type="NCBI Taxonomy" id="1144522"/>
    <lineage>
        <taxon>Eukaryota</taxon>
        <taxon>Metamonada</taxon>
        <taxon>Parabasalia</taxon>
        <taxon>Tritrichomonadida</taxon>
        <taxon>Tritrichomonadidae</taxon>
        <taxon>Tritrichomonas</taxon>
    </lineage>
</organism>
<feature type="domain" description="5'-3' DNA helicase ZGRF1-like N-terminal" evidence="1">
    <location>
        <begin position="3"/>
        <end position="73"/>
    </location>
</feature>